<name>A0A2X1L4C5_ECOLX</name>
<organism evidence="5 6">
    <name type="scientific">Escherichia coli</name>
    <dbReference type="NCBI Taxonomy" id="562"/>
    <lineage>
        <taxon>Bacteria</taxon>
        <taxon>Pseudomonadati</taxon>
        <taxon>Pseudomonadota</taxon>
        <taxon>Gammaproteobacteria</taxon>
        <taxon>Enterobacterales</taxon>
        <taxon>Enterobacteriaceae</taxon>
        <taxon>Escherichia</taxon>
    </lineage>
</organism>
<dbReference type="EMBL" id="UARS01000005">
    <property type="protein sequence ID" value="SPW43036.1"/>
    <property type="molecule type" value="Genomic_DNA"/>
</dbReference>
<protein>
    <submittedName>
        <fullName evidence="5">Oxidoreductase</fullName>
        <ecNumber evidence="5">1.1.1.1</ecNumber>
    </submittedName>
</protein>
<dbReference type="InterPro" id="IPR013154">
    <property type="entry name" value="ADH-like_N"/>
</dbReference>
<dbReference type="InterPro" id="IPR047109">
    <property type="entry name" value="CAD-like"/>
</dbReference>
<accession>A0A2X1L4C5</accession>
<dbReference type="EC" id="1.1.1.1" evidence="5"/>
<dbReference type="SUPFAM" id="SSF50129">
    <property type="entry name" value="GroES-like"/>
    <property type="match status" value="1"/>
</dbReference>
<reference evidence="5 6" key="1">
    <citation type="submission" date="2018-06" db="EMBL/GenBank/DDBJ databases">
        <authorList>
            <consortium name="Pathogen Informatics"/>
            <person name="Doyle S."/>
        </authorList>
    </citation>
    <scope>NUCLEOTIDE SEQUENCE [LARGE SCALE GENOMIC DNA]</scope>
    <source>
        <strain evidence="5 6">NCTC11126</strain>
    </source>
</reference>
<evidence type="ECO:0000256" key="1">
    <source>
        <dbReference type="ARBA" id="ARBA00022723"/>
    </source>
</evidence>
<feature type="domain" description="Alcohol dehydrogenase-like N-terminal" evidence="4">
    <location>
        <begin position="5"/>
        <end position="68"/>
    </location>
</feature>
<dbReference type="GO" id="GO:0008270">
    <property type="term" value="F:zinc ion binding"/>
    <property type="evidence" value="ECO:0007669"/>
    <property type="project" value="InterPro"/>
</dbReference>
<dbReference type="Proteomes" id="UP000250561">
    <property type="component" value="Unassembled WGS sequence"/>
</dbReference>
<proteinExistence type="predicted"/>
<dbReference type="GO" id="GO:0004022">
    <property type="term" value="F:alcohol dehydrogenase (NAD+) activity"/>
    <property type="evidence" value="ECO:0007669"/>
    <property type="project" value="UniProtKB-EC"/>
</dbReference>
<evidence type="ECO:0000313" key="6">
    <source>
        <dbReference type="Proteomes" id="UP000250561"/>
    </source>
</evidence>
<dbReference type="PROSITE" id="PS00059">
    <property type="entry name" value="ADH_ZINC"/>
    <property type="match status" value="1"/>
</dbReference>
<dbReference type="AlphaFoldDB" id="A0A2X1L4C5"/>
<dbReference type="Gene3D" id="3.90.180.10">
    <property type="entry name" value="Medium-chain alcohol dehydrogenases, catalytic domain"/>
    <property type="match status" value="1"/>
</dbReference>
<keyword evidence="2" id="KW-0862">Zinc</keyword>
<sequence length="96" mass="10213">MIDNEWGFSQYPLVAGHEVIGRVVALGSAAQDKGLQVGQRVGIGWTARSCGHCDACISGNQINCEQGAVPTIMNRGWLCREVACGLAMGDSTARKY</sequence>
<evidence type="ECO:0000256" key="2">
    <source>
        <dbReference type="ARBA" id="ARBA00022833"/>
    </source>
</evidence>
<evidence type="ECO:0000313" key="5">
    <source>
        <dbReference type="EMBL" id="SPW43036.1"/>
    </source>
</evidence>
<evidence type="ECO:0000259" key="4">
    <source>
        <dbReference type="Pfam" id="PF08240"/>
    </source>
</evidence>
<dbReference type="InterPro" id="IPR011032">
    <property type="entry name" value="GroES-like_sf"/>
</dbReference>
<gene>
    <name evidence="5" type="primary">yjgB_2</name>
    <name evidence="5" type="ORF">NCTC11126_02412</name>
</gene>
<keyword evidence="3 5" id="KW-0560">Oxidoreductase</keyword>
<dbReference type="InterPro" id="IPR002328">
    <property type="entry name" value="ADH_Zn_CS"/>
</dbReference>
<keyword evidence="1" id="KW-0479">Metal-binding</keyword>
<dbReference type="PANTHER" id="PTHR42683">
    <property type="entry name" value="ALDEHYDE REDUCTASE"/>
    <property type="match status" value="1"/>
</dbReference>
<evidence type="ECO:0000256" key="3">
    <source>
        <dbReference type="ARBA" id="ARBA00023002"/>
    </source>
</evidence>
<dbReference type="Pfam" id="PF08240">
    <property type="entry name" value="ADH_N"/>
    <property type="match status" value="1"/>
</dbReference>